<accession>A0A1E3NGP4</accession>
<feature type="region of interest" description="Disordered" evidence="1">
    <location>
        <begin position="1"/>
        <end position="113"/>
    </location>
</feature>
<evidence type="ECO:0000256" key="1">
    <source>
        <dbReference type="SAM" id="MobiDB-lite"/>
    </source>
</evidence>
<dbReference type="AlphaFoldDB" id="A0A1E3NGP4"/>
<feature type="compositionally biased region" description="Basic and acidic residues" evidence="1">
    <location>
        <begin position="36"/>
        <end position="58"/>
    </location>
</feature>
<reference evidence="3 4" key="1">
    <citation type="journal article" date="2016" name="Proc. Natl. Acad. Sci. U.S.A.">
        <title>Comparative genomics of biotechnologically important yeasts.</title>
        <authorList>
            <person name="Riley R."/>
            <person name="Haridas S."/>
            <person name="Wolfe K.H."/>
            <person name="Lopes M.R."/>
            <person name="Hittinger C.T."/>
            <person name="Goeker M."/>
            <person name="Salamov A.A."/>
            <person name="Wisecaver J.H."/>
            <person name="Long T.M."/>
            <person name="Calvey C.H."/>
            <person name="Aerts A.L."/>
            <person name="Barry K.W."/>
            <person name="Choi C."/>
            <person name="Clum A."/>
            <person name="Coughlan A.Y."/>
            <person name="Deshpande S."/>
            <person name="Douglass A.P."/>
            <person name="Hanson S.J."/>
            <person name="Klenk H.-P."/>
            <person name="LaButti K.M."/>
            <person name="Lapidus A."/>
            <person name="Lindquist E.A."/>
            <person name="Lipzen A.M."/>
            <person name="Meier-Kolthoff J.P."/>
            <person name="Ohm R.A."/>
            <person name="Otillar R.P."/>
            <person name="Pangilinan J.L."/>
            <person name="Peng Y."/>
            <person name="Rokas A."/>
            <person name="Rosa C.A."/>
            <person name="Scheuner C."/>
            <person name="Sibirny A.A."/>
            <person name="Slot J.C."/>
            <person name="Stielow J.B."/>
            <person name="Sun H."/>
            <person name="Kurtzman C.P."/>
            <person name="Blackwell M."/>
            <person name="Grigoriev I.V."/>
            <person name="Jeffries T.W."/>
        </authorList>
    </citation>
    <scope>NUCLEOTIDE SEQUENCE [LARGE SCALE GENOMIC DNA]</scope>
    <source>
        <strain evidence="3 4">NRRL Y-2026</strain>
    </source>
</reference>
<keyword evidence="4" id="KW-1185">Reference proteome</keyword>
<evidence type="ECO:0000256" key="2">
    <source>
        <dbReference type="SAM" id="Phobius"/>
    </source>
</evidence>
<name>A0A1E3NGP4_9ASCO</name>
<dbReference type="EMBL" id="KV454006">
    <property type="protein sequence ID" value="ODQ44738.1"/>
    <property type="molecule type" value="Genomic_DNA"/>
</dbReference>
<dbReference type="InterPro" id="IPR036609">
    <property type="entry name" value="LCCL_sf"/>
</dbReference>
<proteinExistence type="predicted"/>
<organism evidence="3 4">
    <name type="scientific">Pichia membranifaciens NRRL Y-2026</name>
    <dbReference type="NCBI Taxonomy" id="763406"/>
    <lineage>
        <taxon>Eukaryota</taxon>
        <taxon>Fungi</taxon>
        <taxon>Dikarya</taxon>
        <taxon>Ascomycota</taxon>
        <taxon>Saccharomycotina</taxon>
        <taxon>Pichiomycetes</taxon>
        <taxon>Pichiales</taxon>
        <taxon>Pichiaceae</taxon>
        <taxon>Pichia</taxon>
    </lineage>
</organism>
<sequence length="758" mass="80828">MEHTAEHTVERSRSFRSDNSDGGDGGDGADSVEGVVRPREWVHSAESKYGEDGERQGDDIELATYRVGSGQSDSGSDGVCGGYHDDEGAGESDSDSDSDNGNGNGNGNESERHAAGSVVWRRLLRIWRGPSRPSDRIEDFRHGYSPWVYLVNRVPLALGQRAGRRTRLAVLAVYFAGLLVTLRLLYGHLLFGAPAVDGTPAVTFPCGAAPKLWLGANDKCGLHARRCMGPFRRHETLYVRCPAFCGGAGLAYDVVKYADRRVQYQPYIVQAPAPADDGSPVYRGDSFPCIAAYEQGAISQLFGGVVALHLDDHFPYDTAEPPRTNDSGPALLFDSSFPASFTIGPAVGAVRNGHDLRLLGIVAGLVFTAAAALLAYDARVFYLTTVAVLYTTIVLCSDPPVIVDFLDNRYGGGDSAWRLLSLYVRRLIPLGLAVGFVWKCVGEYTFRAGGAGGVQRLLFLAGAWLTALNNLTFDRLPLDRLLPSDIAHRPSSIAAFLFLVGLLLCCAVVQGRRIWRAGWFRRAAVGYAAGLAGLVWVGRGCSGLLALDGVPGGDVPGLVLRVHHWALGLALVFACKTRWTGSYIMQGLCVGLLLNGVGRWGFASVLEQHGAVLRDRDSVAGHLSRPAGVRFDPATRWAQVLFAPADSAKITVSAGPTPAEQTVSVNGRRARVKLLVNDVLVYAGPARGVLVPAPAPAAPLYLRAAVCYRPGPPAGPDSGLDGAGDDDDDDDDDDSAADGSAASDRGFRCSGWSAAMRY</sequence>
<feature type="compositionally biased region" description="Acidic residues" evidence="1">
    <location>
        <begin position="88"/>
        <end position="98"/>
    </location>
</feature>
<keyword evidence="2" id="KW-1133">Transmembrane helix</keyword>
<keyword evidence="2" id="KW-0812">Transmembrane</keyword>
<feature type="region of interest" description="Disordered" evidence="1">
    <location>
        <begin position="712"/>
        <end position="758"/>
    </location>
</feature>
<evidence type="ECO:0000313" key="4">
    <source>
        <dbReference type="Proteomes" id="UP000094455"/>
    </source>
</evidence>
<feature type="transmembrane region" description="Helical" evidence="2">
    <location>
        <begin position="168"/>
        <end position="186"/>
    </location>
</feature>
<dbReference type="RefSeq" id="XP_019015851.1">
    <property type="nucleotide sequence ID" value="XM_019160054.1"/>
</dbReference>
<dbReference type="Proteomes" id="UP000094455">
    <property type="component" value="Unassembled WGS sequence"/>
</dbReference>
<feature type="compositionally biased region" description="Acidic residues" evidence="1">
    <location>
        <begin position="723"/>
        <end position="736"/>
    </location>
</feature>
<feature type="transmembrane region" description="Helical" evidence="2">
    <location>
        <begin position="493"/>
        <end position="511"/>
    </location>
</feature>
<feature type="transmembrane region" description="Helical" evidence="2">
    <location>
        <begin position="453"/>
        <end position="473"/>
    </location>
</feature>
<evidence type="ECO:0000313" key="3">
    <source>
        <dbReference type="EMBL" id="ODQ44738.1"/>
    </source>
</evidence>
<feature type="transmembrane region" description="Helical" evidence="2">
    <location>
        <begin position="358"/>
        <end position="376"/>
    </location>
</feature>
<dbReference type="SUPFAM" id="SSF69848">
    <property type="entry name" value="LCCL domain"/>
    <property type="match status" value="1"/>
</dbReference>
<protein>
    <recommendedName>
        <fullName evidence="5">LCCL domain-containing protein</fullName>
    </recommendedName>
</protein>
<feature type="transmembrane region" description="Helical" evidence="2">
    <location>
        <begin position="423"/>
        <end position="441"/>
    </location>
</feature>
<keyword evidence="2" id="KW-0472">Membrane</keyword>
<feature type="compositionally biased region" description="Low complexity" evidence="1">
    <location>
        <begin position="67"/>
        <end position="77"/>
    </location>
</feature>
<dbReference type="InterPro" id="IPR051957">
    <property type="entry name" value="CRISP-LCCL_domain"/>
</dbReference>
<dbReference type="PANTHER" id="PTHR31331">
    <property type="entry name" value="LCCL DOMAIN PROTEIN (AFU_ORTHOLOGUE AFUA_5G08630)"/>
    <property type="match status" value="1"/>
</dbReference>
<gene>
    <name evidence="3" type="ORF">PICMEDRAFT_13402</name>
</gene>
<dbReference type="PANTHER" id="PTHR31331:SF1">
    <property type="entry name" value="CYSTEINE RICH SECRETORY PROTEIN LCCL DOMAIN CONTAINING 2"/>
    <property type="match status" value="1"/>
</dbReference>
<feature type="transmembrane region" description="Helical" evidence="2">
    <location>
        <begin position="523"/>
        <end position="546"/>
    </location>
</feature>
<dbReference type="OrthoDB" id="441660at2759"/>
<feature type="compositionally biased region" description="Basic and acidic residues" evidence="1">
    <location>
        <begin position="1"/>
        <end position="19"/>
    </location>
</feature>
<evidence type="ECO:0008006" key="5">
    <source>
        <dbReference type="Google" id="ProtNLM"/>
    </source>
</evidence>
<dbReference type="GeneID" id="30176741"/>
<feature type="transmembrane region" description="Helical" evidence="2">
    <location>
        <begin position="558"/>
        <end position="575"/>
    </location>
</feature>
<feature type="transmembrane region" description="Helical" evidence="2">
    <location>
        <begin position="381"/>
        <end position="403"/>
    </location>
</feature>